<dbReference type="Pfam" id="PF00419">
    <property type="entry name" value="Fimbrial"/>
    <property type="match status" value="1"/>
</dbReference>
<dbReference type="EMBL" id="CP114058">
    <property type="protein sequence ID" value="WAT00743.1"/>
    <property type="molecule type" value="Genomic_DNA"/>
</dbReference>
<dbReference type="InterPro" id="IPR008966">
    <property type="entry name" value="Adhesion_dom_sf"/>
</dbReference>
<evidence type="ECO:0000256" key="1">
    <source>
        <dbReference type="ARBA" id="ARBA00004561"/>
    </source>
</evidence>
<evidence type="ECO:0000256" key="5">
    <source>
        <dbReference type="SAM" id="SignalP"/>
    </source>
</evidence>
<proteinExistence type="inferred from homology"/>
<keyword evidence="8" id="KW-1185">Reference proteome</keyword>
<organism evidence="7 8">
    <name type="scientific">Rouxiella chamberiensis</name>
    <dbReference type="NCBI Taxonomy" id="1513468"/>
    <lineage>
        <taxon>Bacteria</taxon>
        <taxon>Pseudomonadati</taxon>
        <taxon>Pseudomonadota</taxon>
        <taxon>Gammaproteobacteria</taxon>
        <taxon>Enterobacterales</taxon>
        <taxon>Yersiniaceae</taxon>
        <taxon>Rouxiella</taxon>
    </lineage>
</organism>
<dbReference type="InterPro" id="IPR050263">
    <property type="entry name" value="Bact_Fimbrial_Adh_Pro"/>
</dbReference>
<keyword evidence="3 5" id="KW-0732">Signal</keyword>
<evidence type="ECO:0000256" key="4">
    <source>
        <dbReference type="ARBA" id="ARBA00023263"/>
    </source>
</evidence>
<comment type="similarity">
    <text evidence="2">Belongs to the fimbrial protein family.</text>
</comment>
<dbReference type="Gene3D" id="2.60.40.1090">
    <property type="entry name" value="Fimbrial-type adhesion domain"/>
    <property type="match status" value="1"/>
</dbReference>
<evidence type="ECO:0000313" key="7">
    <source>
        <dbReference type="EMBL" id="WAT00743.1"/>
    </source>
</evidence>
<evidence type="ECO:0000259" key="6">
    <source>
        <dbReference type="Pfam" id="PF00419"/>
    </source>
</evidence>
<evidence type="ECO:0000256" key="3">
    <source>
        <dbReference type="ARBA" id="ARBA00022729"/>
    </source>
</evidence>
<dbReference type="Proteomes" id="UP001164712">
    <property type="component" value="Chromosome"/>
</dbReference>
<evidence type="ECO:0000256" key="2">
    <source>
        <dbReference type="ARBA" id="ARBA00006671"/>
    </source>
</evidence>
<feature type="signal peptide" evidence="5">
    <location>
        <begin position="1"/>
        <end position="27"/>
    </location>
</feature>
<reference evidence="7" key="1">
    <citation type="submission" date="2022-12" db="EMBL/GenBank/DDBJ databases">
        <title>Complete genome sequence of an Australian strain of Rouxiella badensis DAR84756 and resolution of the R. badensis DSM100043 and R. chamberiensis DSM28324 genomes.</title>
        <authorList>
            <person name="Paul S."/>
            <person name="Anderson P.J."/>
            <person name="Maynard G."/>
            <person name="Dyall-Smith M."/>
            <person name="Kudinha T."/>
        </authorList>
    </citation>
    <scope>NUCLEOTIDE SEQUENCE</scope>
    <source>
        <strain evidence="7">DSM 28324</strain>
    </source>
</reference>
<dbReference type="RefSeq" id="WP_052673440.1">
    <property type="nucleotide sequence ID" value="NZ_CP114058.1"/>
</dbReference>
<dbReference type="PANTHER" id="PTHR33420:SF12">
    <property type="entry name" value="FIMBRIN-LIKE PROTEIN FIMI-RELATED"/>
    <property type="match status" value="1"/>
</dbReference>
<keyword evidence="4" id="KW-0281">Fimbrium</keyword>
<name>A0ABY7HNB9_9GAMM</name>
<comment type="subcellular location">
    <subcellularLocation>
        <location evidence="1">Fimbrium</location>
    </subcellularLocation>
</comment>
<feature type="domain" description="Fimbrial-type adhesion" evidence="6">
    <location>
        <begin position="36"/>
        <end position="179"/>
    </location>
</feature>
<dbReference type="PANTHER" id="PTHR33420">
    <property type="entry name" value="FIMBRIAL SUBUNIT ELFA-RELATED"/>
    <property type="match status" value="1"/>
</dbReference>
<protein>
    <submittedName>
        <fullName evidence="7">Fimbrial protein</fullName>
    </submittedName>
</protein>
<sequence>MSCLTPKTATLSIVAATLLATCCGAQAANNSTVLTVTAEIKENTCELDMRGNSELHLGDFSSIAFGATAGKTVGAKDFALNLKDCGKLVKNAVVNVSGTADTVNSKAFANATGSGAAQGVAVTISGGNTPAAIEPKGDATYSLKPTKDQILTFTAGLISTAADVKPGKVSVPITLTVTYS</sequence>
<gene>
    <name evidence="7" type="ORF">O1V66_18165</name>
</gene>
<dbReference type="InterPro" id="IPR036937">
    <property type="entry name" value="Adhesion_dom_fimbrial_sf"/>
</dbReference>
<accession>A0ABY7HNB9</accession>
<dbReference type="SUPFAM" id="SSF49401">
    <property type="entry name" value="Bacterial adhesins"/>
    <property type="match status" value="1"/>
</dbReference>
<dbReference type="InterPro" id="IPR000259">
    <property type="entry name" value="Adhesion_dom_fimbrial"/>
</dbReference>
<feature type="chain" id="PRO_5046329994" evidence="5">
    <location>
        <begin position="28"/>
        <end position="180"/>
    </location>
</feature>
<evidence type="ECO:0000313" key="8">
    <source>
        <dbReference type="Proteomes" id="UP001164712"/>
    </source>
</evidence>